<dbReference type="OMA" id="RALWHRT"/>
<keyword evidence="4" id="KW-1185">Reference proteome</keyword>
<dbReference type="GO" id="GO:0047499">
    <property type="term" value="F:calcium-independent phospholipase A2 activity"/>
    <property type="evidence" value="ECO:0007669"/>
    <property type="project" value="TreeGrafter"/>
</dbReference>
<sequence length="367" mass="41098">MRIAFHPGGLRSTTTYLVCLSRSPEYILPCKHTIYNTCVVIFGKPSRLREYHFEVTQCPICKERSDVTVRQLPPTKPPVILTLDSGGVRGLIQLGLLQVLESRIGIPIVSLPDLCIGTSVAQNIFCHSSKTPIPCYIRWFASVFNLTTDSLYNPEGLSKILKVAVNPSRCIFDIATANPMGCWIAIVLPGLCLQDGRVRANNPLAIALRESSIIWPIAKRYNLLLSIRTGFSTSPPSYLTGILDGKQGFLEALNYLPYLSTPDIFQLDQVIDRTLPELDDIYSLEAMSNMDFAVPAKLRVLIEFPGARFKSGQDLDLGSIDLVDLCRFYRYFRKRVDFRVTSLNEIVTIEIANNTFRKRISGFPKSA</sequence>
<dbReference type="STRING" id="1365484.W6Q9J7"/>
<evidence type="ECO:0000256" key="2">
    <source>
        <dbReference type="ARBA" id="ARBA00022963"/>
    </source>
</evidence>
<evidence type="ECO:0000313" key="4">
    <source>
        <dbReference type="Proteomes" id="UP000030686"/>
    </source>
</evidence>
<dbReference type="GO" id="GO:0016020">
    <property type="term" value="C:membrane"/>
    <property type="evidence" value="ECO:0007669"/>
    <property type="project" value="TreeGrafter"/>
</dbReference>
<dbReference type="InterPro" id="IPR016035">
    <property type="entry name" value="Acyl_Trfase/lysoPLipase"/>
</dbReference>
<name>W6Q9J7_PENRF</name>
<dbReference type="GO" id="GO:0019369">
    <property type="term" value="P:arachidonate metabolic process"/>
    <property type="evidence" value="ECO:0007669"/>
    <property type="project" value="TreeGrafter"/>
</dbReference>
<evidence type="ECO:0000256" key="1">
    <source>
        <dbReference type="ARBA" id="ARBA00022801"/>
    </source>
</evidence>
<proteinExistence type="predicted"/>
<dbReference type="GO" id="GO:0016740">
    <property type="term" value="F:transferase activity"/>
    <property type="evidence" value="ECO:0007669"/>
    <property type="project" value="UniProtKB-KW"/>
</dbReference>
<organism evidence="3 4">
    <name type="scientific">Penicillium roqueforti (strain FM164)</name>
    <dbReference type="NCBI Taxonomy" id="1365484"/>
    <lineage>
        <taxon>Eukaryota</taxon>
        <taxon>Fungi</taxon>
        <taxon>Dikarya</taxon>
        <taxon>Ascomycota</taxon>
        <taxon>Pezizomycotina</taxon>
        <taxon>Eurotiomycetes</taxon>
        <taxon>Eurotiomycetidae</taxon>
        <taxon>Eurotiales</taxon>
        <taxon>Aspergillaceae</taxon>
        <taxon>Penicillium</taxon>
    </lineage>
</organism>
<dbReference type="Gene3D" id="3.40.1090.10">
    <property type="entry name" value="Cytosolic phospholipase A2 catalytic domain"/>
    <property type="match status" value="1"/>
</dbReference>
<keyword evidence="2" id="KW-0443">Lipid metabolism</keyword>
<keyword evidence="1 3" id="KW-0378">Hydrolase</keyword>
<dbReference type="OrthoDB" id="194358at2759"/>
<dbReference type="PANTHER" id="PTHR24185">
    <property type="entry name" value="CALCIUM-INDEPENDENT PHOSPHOLIPASE A2-GAMMA"/>
    <property type="match status" value="1"/>
</dbReference>
<keyword evidence="2" id="KW-0442">Lipid degradation</keyword>
<dbReference type="PANTHER" id="PTHR24185:SF1">
    <property type="entry name" value="CALCIUM-INDEPENDENT PHOSPHOLIPASE A2-GAMMA"/>
    <property type="match status" value="1"/>
</dbReference>
<evidence type="ECO:0000313" key="3">
    <source>
        <dbReference type="EMBL" id="CDM32691.1"/>
    </source>
</evidence>
<dbReference type="AlphaFoldDB" id="W6Q9J7"/>
<dbReference type="Proteomes" id="UP000030686">
    <property type="component" value="Unassembled WGS sequence"/>
</dbReference>
<reference evidence="3" key="1">
    <citation type="journal article" date="2014" name="Nat. Commun.">
        <title>Multiple recent horizontal transfers of a large genomic region in cheese making fungi.</title>
        <authorList>
            <person name="Cheeseman K."/>
            <person name="Ropars J."/>
            <person name="Renault P."/>
            <person name="Dupont J."/>
            <person name="Gouzy J."/>
            <person name="Branca A."/>
            <person name="Abraham A.L."/>
            <person name="Ceppi M."/>
            <person name="Conseiller E."/>
            <person name="Debuchy R."/>
            <person name="Malagnac F."/>
            <person name="Goarin A."/>
            <person name="Silar P."/>
            <person name="Lacoste S."/>
            <person name="Sallet E."/>
            <person name="Bensimon A."/>
            <person name="Giraud T."/>
            <person name="Brygoo Y."/>
        </authorList>
    </citation>
    <scope>NUCLEOTIDE SEQUENCE [LARGE SCALE GENOMIC DNA]</scope>
    <source>
        <strain evidence="3">FM164</strain>
    </source>
</reference>
<dbReference type="GO" id="GO:0016042">
    <property type="term" value="P:lipid catabolic process"/>
    <property type="evidence" value="ECO:0007669"/>
    <property type="project" value="UniProtKB-KW"/>
</dbReference>
<dbReference type="SUPFAM" id="SSF52151">
    <property type="entry name" value="FabD/lysophospholipase-like"/>
    <property type="match status" value="1"/>
</dbReference>
<protein>
    <submittedName>
        <fullName evidence="3">Acyl transferase/acyl hydrolase/lysophospholipase</fullName>
    </submittedName>
</protein>
<keyword evidence="3" id="KW-0808">Transferase</keyword>
<gene>
    <name evidence="3" type="ORF">PROQFM164_S02g002842</name>
</gene>
<accession>W6Q9J7</accession>
<dbReference type="EMBL" id="HG792016">
    <property type="protein sequence ID" value="CDM32691.1"/>
    <property type="molecule type" value="Genomic_DNA"/>
</dbReference>